<proteinExistence type="predicted"/>
<protein>
    <submittedName>
        <fullName evidence="1">Uncharacterized protein</fullName>
    </submittedName>
</protein>
<name>A0A504JHL0_9FLAO</name>
<reference evidence="1 2" key="1">
    <citation type="submission" date="2019-06" db="EMBL/GenBank/DDBJ databases">
        <authorList>
            <person name="Meng X."/>
        </authorList>
    </citation>
    <scope>NUCLEOTIDE SEQUENCE [LARGE SCALE GENOMIC DNA]</scope>
    <source>
        <strain evidence="1 2">M625</strain>
    </source>
</reference>
<dbReference type="RefSeq" id="WP_140591381.1">
    <property type="nucleotide sequence ID" value="NZ_VFWZ01000002.1"/>
</dbReference>
<evidence type="ECO:0000313" key="1">
    <source>
        <dbReference type="EMBL" id="TPN87133.1"/>
    </source>
</evidence>
<sequence>MDVLAETIEQVFSDAGEIPLGFLFASVKNIGNSPVMVNGIPLAAGDAKSYPFVGKPHNAKSFDPMDSTLHIMYII</sequence>
<gene>
    <name evidence="1" type="ORF">FHK87_05950</name>
</gene>
<evidence type="ECO:0000313" key="2">
    <source>
        <dbReference type="Proteomes" id="UP000315540"/>
    </source>
</evidence>
<comment type="caution">
    <text evidence="1">The sequence shown here is derived from an EMBL/GenBank/DDBJ whole genome shotgun (WGS) entry which is preliminary data.</text>
</comment>
<dbReference type="EMBL" id="VFWZ01000002">
    <property type="protein sequence ID" value="TPN87133.1"/>
    <property type="molecule type" value="Genomic_DNA"/>
</dbReference>
<accession>A0A504JHL0</accession>
<keyword evidence="2" id="KW-1185">Reference proteome</keyword>
<dbReference type="AlphaFoldDB" id="A0A504JHL0"/>
<organism evidence="1 2">
    <name type="scientific">Aquimarina algicola</name>
    <dbReference type="NCBI Taxonomy" id="2589995"/>
    <lineage>
        <taxon>Bacteria</taxon>
        <taxon>Pseudomonadati</taxon>
        <taxon>Bacteroidota</taxon>
        <taxon>Flavobacteriia</taxon>
        <taxon>Flavobacteriales</taxon>
        <taxon>Flavobacteriaceae</taxon>
        <taxon>Aquimarina</taxon>
    </lineage>
</organism>
<dbReference type="Proteomes" id="UP000315540">
    <property type="component" value="Unassembled WGS sequence"/>
</dbReference>
<dbReference type="OrthoDB" id="1163890at2"/>